<evidence type="ECO:0000256" key="2">
    <source>
        <dbReference type="ARBA" id="ARBA00003015"/>
    </source>
</evidence>
<dbReference type="GO" id="GO:0008176">
    <property type="term" value="F:tRNA (guanine(46)-N7)-methyltransferase activity"/>
    <property type="evidence" value="ECO:0007669"/>
    <property type="project" value="UniProtKB-UniRule"/>
</dbReference>
<dbReference type="Gene3D" id="3.40.50.150">
    <property type="entry name" value="Vaccinia Virus protein VP39"/>
    <property type="match status" value="1"/>
</dbReference>
<organism evidence="8 9">
    <name type="scientific">Henriciella mobilis</name>
    <dbReference type="NCBI Taxonomy" id="2305467"/>
    <lineage>
        <taxon>Bacteria</taxon>
        <taxon>Pseudomonadati</taxon>
        <taxon>Pseudomonadota</taxon>
        <taxon>Alphaproteobacteria</taxon>
        <taxon>Hyphomonadales</taxon>
        <taxon>Hyphomonadaceae</taxon>
        <taxon>Henriciella</taxon>
    </lineage>
</organism>
<dbReference type="HAMAP" id="MF_01057">
    <property type="entry name" value="tRNA_methyltr_TrmB"/>
    <property type="match status" value="1"/>
</dbReference>
<feature type="binding site" evidence="7">
    <location>
        <position position="123"/>
    </location>
    <ligand>
        <name>S-adenosyl-L-methionine</name>
        <dbReference type="ChEBI" id="CHEBI:59789"/>
    </ligand>
</feature>
<dbReference type="UniPathway" id="UPA00989"/>
<dbReference type="AlphaFoldDB" id="A0A399RHN2"/>
<dbReference type="Pfam" id="PF02390">
    <property type="entry name" value="Methyltransf_4"/>
    <property type="match status" value="1"/>
</dbReference>
<evidence type="ECO:0000313" key="9">
    <source>
        <dbReference type="Proteomes" id="UP000266385"/>
    </source>
</evidence>
<gene>
    <name evidence="7 8" type="primary">trmB</name>
    <name evidence="8" type="ORF">D1223_05345</name>
</gene>
<accession>A0A399RHN2</accession>
<evidence type="ECO:0000256" key="7">
    <source>
        <dbReference type="HAMAP-Rule" id="MF_01057"/>
    </source>
</evidence>
<dbReference type="OrthoDB" id="9802090at2"/>
<feature type="binding site" evidence="7">
    <location>
        <position position="49"/>
    </location>
    <ligand>
        <name>S-adenosyl-L-methionine</name>
        <dbReference type="ChEBI" id="CHEBI:59789"/>
    </ligand>
</feature>
<keyword evidence="3 7" id="KW-0489">Methyltransferase</keyword>
<dbReference type="GO" id="GO:0043527">
    <property type="term" value="C:tRNA methyltransferase complex"/>
    <property type="evidence" value="ECO:0007669"/>
    <property type="project" value="TreeGrafter"/>
</dbReference>
<dbReference type="NCBIfam" id="TIGR00091">
    <property type="entry name" value="tRNA (guanosine(46)-N7)-methyltransferase TrmB"/>
    <property type="match status" value="1"/>
</dbReference>
<proteinExistence type="inferred from homology"/>
<comment type="function">
    <text evidence="2 7">Catalyzes the formation of N(7)-methylguanine at position 46 (m7G46) in tRNA.</text>
</comment>
<feature type="binding site" evidence="7">
    <location>
        <begin position="197"/>
        <end position="200"/>
    </location>
    <ligand>
        <name>substrate</name>
    </ligand>
</feature>
<comment type="catalytic activity">
    <reaction evidence="1 7">
        <text>guanosine(46) in tRNA + S-adenosyl-L-methionine = N(7)-methylguanosine(46) in tRNA + S-adenosyl-L-homocysteine</text>
        <dbReference type="Rhea" id="RHEA:42708"/>
        <dbReference type="Rhea" id="RHEA-COMP:10188"/>
        <dbReference type="Rhea" id="RHEA-COMP:10189"/>
        <dbReference type="ChEBI" id="CHEBI:57856"/>
        <dbReference type="ChEBI" id="CHEBI:59789"/>
        <dbReference type="ChEBI" id="CHEBI:74269"/>
        <dbReference type="ChEBI" id="CHEBI:74480"/>
        <dbReference type="EC" id="2.1.1.33"/>
    </reaction>
</comment>
<sequence length="219" mass="24834">MRSFGRTGGRPLSARQQRLIDERLPALAIPETGDPLAAFPARPDRLWLEIGFGGGEHVAAQAEANPDVGYLACEVFVEGVAKCLTAVEEKGLSNVRFWTEDARQLIDRLPDSCLDRVFILFPDPWPKKKHHKRRIIQPDFLDSLARIMKLGAHLRFATDVRSYADEALQKILAHGQFDWLAEKADDWRRPPADHVRTRYESKNLGDIAPVFYEFSLKSS</sequence>
<comment type="similarity">
    <text evidence="7">Belongs to the class I-like SAM-binding methyltransferase superfamily. TrmB family.</text>
</comment>
<evidence type="ECO:0000256" key="3">
    <source>
        <dbReference type="ARBA" id="ARBA00022603"/>
    </source>
</evidence>
<dbReference type="SUPFAM" id="SSF53335">
    <property type="entry name" value="S-adenosyl-L-methionine-dependent methyltransferases"/>
    <property type="match status" value="1"/>
</dbReference>
<comment type="caution">
    <text evidence="7">Lacks conserved residue(s) required for the propagation of feature annotation.</text>
</comment>
<dbReference type="Proteomes" id="UP000266385">
    <property type="component" value="Unassembled WGS sequence"/>
</dbReference>
<feature type="binding site" evidence="7">
    <location>
        <position position="159"/>
    </location>
    <ligand>
        <name>substrate</name>
    </ligand>
</feature>
<name>A0A399RHN2_9PROT</name>
<dbReference type="InterPro" id="IPR055361">
    <property type="entry name" value="tRNA_methyltr_TrmB_bact"/>
</dbReference>
<evidence type="ECO:0000256" key="6">
    <source>
        <dbReference type="ARBA" id="ARBA00022694"/>
    </source>
</evidence>
<evidence type="ECO:0000256" key="5">
    <source>
        <dbReference type="ARBA" id="ARBA00022691"/>
    </source>
</evidence>
<keyword evidence="4 7" id="KW-0808">Transferase</keyword>
<keyword evidence="5 7" id="KW-0949">S-adenosyl-L-methionine</keyword>
<dbReference type="PROSITE" id="PS51625">
    <property type="entry name" value="SAM_MT_TRMB"/>
    <property type="match status" value="1"/>
</dbReference>
<evidence type="ECO:0000256" key="1">
    <source>
        <dbReference type="ARBA" id="ARBA00000142"/>
    </source>
</evidence>
<reference evidence="8 9" key="1">
    <citation type="submission" date="2018-08" db="EMBL/GenBank/DDBJ databases">
        <title>Henriciella mobilis sp. nov., isolated from seawater.</title>
        <authorList>
            <person name="Cheng H."/>
            <person name="Wu Y.-H."/>
            <person name="Xu X.-W."/>
            <person name="Guo L.-L."/>
        </authorList>
    </citation>
    <scope>NUCLEOTIDE SEQUENCE [LARGE SCALE GENOMIC DNA]</scope>
    <source>
        <strain evidence="8 9">JN25</strain>
    </source>
</reference>
<evidence type="ECO:0000313" key="8">
    <source>
        <dbReference type="EMBL" id="RIJ30081.1"/>
    </source>
</evidence>
<dbReference type="EC" id="2.1.1.33" evidence="7"/>
<comment type="pathway">
    <text evidence="7">tRNA modification; N(7)-methylguanine-tRNA biosynthesis.</text>
</comment>
<evidence type="ECO:0000256" key="4">
    <source>
        <dbReference type="ARBA" id="ARBA00022679"/>
    </source>
</evidence>
<feature type="binding site" evidence="7">
    <location>
        <position position="127"/>
    </location>
    <ligand>
        <name>substrate</name>
    </ligand>
</feature>
<dbReference type="EMBL" id="QWFX01000006">
    <property type="protein sequence ID" value="RIJ30081.1"/>
    <property type="molecule type" value="Genomic_DNA"/>
</dbReference>
<keyword evidence="6 7" id="KW-0819">tRNA processing</keyword>
<dbReference type="PANTHER" id="PTHR23417">
    <property type="entry name" value="3-DEOXY-D-MANNO-OCTULOSONIC-ACID TRANSFERASE/TRNA GUANINE-N 7 - -METHYLTRANSFERASE"/>
    <property type="match status" value="1"/>
</dbReference>
<feature type="binding site" evidence="7">
    <location>
        <position position="74"/>
    </location>
    <ligand>
        <name>S-adenosyl-L-methionine</name>
        <dbReference type="ChEBI" id="CHEBI:59789"/>
    </ligand>
</feature>
<dbReference type="InterPro" id="IPR003358">
    <property type="entry name" value="tRNA_(Gua-N-7)_MeTrfase_Trmb"/>
</dbReference>
<protein>
    <recommendedName>
        <fullName evidence="7">tRNA (guanine-N(7)-)-methyltransferase</fullName>
        <ecNumber evidence="7">2.1.1.33</ecNumber>
    </recommendedName>
    <alternativeName>
        <fullName evidence="7">tRNA (guanine(46)-N(7))-methyltransferase</fullName>
    </alternativeName>
    <alternativeName>
        <fullName evidence="7">tRNA(m7G46)-methyltransferase</fullName>
    </alternativeName>
</protein>
<dbReference type="PANTHER" id="PTHR23417:SF14">
    <property type="entry name" value="PENTACOTRIPEPTIDE-REPEAT REGION OF PRORP DOMAIN-CONTAINING PROTEIN"/>
    <property type="match status" value="1"/>
</dbReference>
<comment type="caution">
    <text evidence="8">The sequence shown here is derived from an EMBL/GenBank/DDBJ whole genome shotgun (WGS) entry which is preliminary data.</text>
</comment>
<dbReference type="InterPro" id="IPR029063">
    <property type="entry name" value="SAM-dependent_MTases_sf"/>
</dbReference>
<feature type="binding site" evidence="7">
    <location>
        <position position="101"/>
    </location>
    <ligand>
        <name>S-adenosyl-L-methionine</name>
        <dbReference type="ChEBI" id="CHEBI:59789"/>
    </ligand>
</feature>
<keyword evidence="9" id="KW-1185">Reference proteome</keyword>